<dbReference type="EMBL" id="BK015998">
    <property type="protein sequence ID" value="DAF88902.1"/>
    <property type="molecule type" value="Genomic_DNA"/>
</dbReference>
<evidence type="ECO:0000313" key="1">
    <source>
        <dbReference type="EMBL" id="DAF88902.1"/>
    </source>
</evidence>
<reference evidence="1" key="1">
    <citation type="journal article" date="2021" name="Proc. Natl. Acad. Sci. U.S.A.">
        <title>A Catalog of Tens of Thousands of Viruses from Human Metagenomes Reveals Hidden Associations with Chronic Diseases.</title>
        <authorList>
            <person name="Tisza M.J."/>
            <person name="Buck C.B."/>
        </authorList>
    </citation>
    <scope>NUCLEOTIDE SEQUENCE</scope>
    <source>
        <strain evidence="1">Ctoyo6</strain>
    </source>
</reference>
<proteinExistence type="predicted"/>
<sequence length="118" mass="13288">MGKIDTDIQSAEVETYSVMKEPIRNIKSYISGRKIITDHYMIQARLASQTNTDRIDNNGFGEALEDWVSQQNKNMNFPVITDAAVTQVSVTTPFCIGSTAKGNSIYQMTVSIKYEKER</sequence>
<accession>A0A8S5U3C1</accession>
<name>A0A8S5U3C1_9CAUD</name>
<organism evidence="1">
    <name type="scientific">Siphoviridae sp. ctoyo6</name>
    <dbReference type="NCBI Taxonomy" id="2825674"/>
    <lineage>
        <taxon>Viruses</taxon>
        <taxon>Duplodnaviria</taxon>
        <taxon>Heunggongvirae</taxon>
        <taxon>Uroviricota</taxon>
        <taxon>Caudoviricetes</taxon>
    </lineage>
</organism>
<protein>
    <submittedName>
        <fullName evidence="1">Minor capsid protein from bacteriophage</fullName>
    </submittedName>
</protein>